<evidence type="ECO:0000256" key="1">
    <source>
        <dbReference type="ARBA" id="ARBA00006251"/>
    </source>
</evidence>
<dbReference type="Proteomes" id="UP001648503">
    <property type="component" value="Unassembled WGS sequence"/>
</dbReference>
<proteinExistence type="inferred from homology"/>
<dbReference type="SUPFAM" id="SSF48576">
    <property type="entry name" value="Terpenoid synthases"/>
    <property type="match status" value="1"/>
</dbReference>
<reference evidence="3 4" key="1">
    <citation type="submission" date="2021-02" db="EMBL/GenBank/DDBJ databases">
        <title>Variation within the Batrachochytrium salamandrivorans European outbreak.</title>
        <authorList>
            <person name="Kelly M."/>
            <person name="Pasmans F."/>
            <person name="Shea T.P."/>
            <person name="Munoz J.F."/>
            <person name="Carranza S."/>
            <person name="Cuomo C.A."/>
            <person name="Martel A."/>
        </authorList>
    </citation>
    <scope>NUCLEOTIDE SEQUENCE [LARGE SCALE GENOMIC DNA]</scope>
    <source>
        <strain evidence="3 4">AMFP18/2</strain>
    </source>
</reference>
<comment type="similarity">
    <text evidence="1">Belongs to the phytoene/squalene synthase family.</text>
</comment>
<dbReference type="SFLD" id="SFLDS00005">
    <property type="entry name" value="Isoprenoid_Synthase_Type_I"/>
    <property type="match status" value="1"/>
</dbReference>
<evidence type="ECO:0000313" key="4">
    <source>
        <dbReference type="Proteomes" id="UP001648503"/>
    </source>
</evidence>
<name>A0ABQ8FHP5_9FUNG</name>
<feature type="transmembrane region" description="Helical" evidence="2">
    <location>
        <begin position="409"/>
        <end position="428"/>
    </location>
</feature>
<dbReference type="SFLD" id="SFLDG01018">
    <property type="entry name" value="Squalene/Phytoene_Synthase_Lik"/>
    <property type="match status" value="1"/>
</dbReference>
<protein>
    <recommendedName>
        <fullName evidence="5">Squalene synthase</fullName>
    </recommendedName>
</protein>
<accession>A0ABQ8FHP5</accession>
<keyword evidence="2" id="KW-1133">Transmembrane helix</keyword>
<dbReference type="PANTHER" id="PTHR11626:SF2">
    <property type="entry name" value="SQUALENE SYNTHASE"/>
    <property type="match status" value="1"/>
</dbReference>
<dbReference type="InterPro" id="IPR033904">
    <property type="entry name" value="Trans_IPPS_HH"/>
</dbReference>
<evidence type="ECO:0000256" key="2">
    <source>
        <dbReference type="SAM" id="Phobius"/>
    </source>
</evidence>
<dbReference type="InterPro" id="IPR008949">
    <property type="entry name" value="Isoprenoid_synthase_dom_sf"/>
</dbReference>
<comment type="caution">
    <text evidence="3">The sequence shown here is derived from an EMBL/GenBank/DDBJ whole genome shotgun (WGS) entry which is preliminary data.</text>
</comment>
<gene>
    <name evidence="3" type="ORF">BASA50_003531</name>
</gene>
<evidence type="ECO:0008006" key="5">
    <source>
        <dbReference type="Google" id="ProtNLM"/>
    </source>
</evidence>
<sequence length="430" mass="48730">MDALLASALHPSEVSALIRYKFASKDNVVHNGLDSIPPESSDKHTWAMCYYFLNRTSRSFARVIQELDEELRDPICIFYLVLRGLDTIEDDMTLPLERKLPLLRSFHEINYKKGWTFHENSPDEKDRILLERYDVVIDQFLKLHPKYQKTITDITKRMGAGMADFVGGKKVTTLEDFDLYTHYVAGLVGIGLTHLFVDSGLESRVLEEKMELANKMGLFLQKVNILKDYLADIKDGRLFWPKAVWELYVNEGEGVEVLAKPENLPNAIACLNHLCANALALVPSCLDYLSQLENESVRRFAAIPQLMAMASFSLFYNNPALFQKNGNKIRRGLAVKLIEQSGDFELVKQVYYNYAIHISRTARHALGTNPADKSFGDISNACADIIRWVQVHDRKNGLPMRKSQESSDVYIVAMIIVVMAAGLLGVIYTA</sequence>
<dbReference type="InterPro" id="IPR006449">
    <property type="entry name" value="Squal_synth-like"/>
</dbReference>
<keyword evidence="2" id="KW-0472">Membrane</keyword>
<dbReference type="InterPro" id="IPR002060">
    <property type="entry name" value="Squ/phyt_synthse"/>
</dbReference>
<dbReference type="Gene3D" id="1.10.600.10">
    <property type="entry name" value="Farnesyl Diphosphate Synthase"/>
    <property type="match status" value="1"/>
</dbReference>
<dbReference type="Pfam" id="PF00494">
    <property type="entry name" value="SQS_PSY"/>
    <property type="match status" value="1"/>
</dbReference>
<keyword evidence="2" id="KW-0812">Transmembrane</keyword>
<keyword evidence="4" id="KW-1185">Reference proteome</keyword>
<organism evidence="3 4">
    <name type="scientific">Batrachochytrium salamandrivorans</name>
    <dbReference type="NCBI Taxonomy" id="1357716"/>
    <lineage>
        <taxon>Eukaryota</taxon>
        <taxon>Fungi</taxon>
        <taxon>Fungi incertae sedis</taxon>
        <taxon>Chytridiomycota</taxon>
        <taxon>Chytridiomycota incertae sedis</taxon>
        <taxon>Chytridiomycetes</taxon>
        <taxon>Rhizophydiales</taxon>
        <taxon>Rhizophydiales incertae sedis</taxon>
        <taxon>Batrachochytrium</taxon>
    </lineage>
</organism>
<evidence type="ECO:0000313" key="3">
    <source>
        <dbReference type="EMBL" id="KAH6598491.1"/>
    </source>
</evidence>
<dbReference type="InterPro" id="IPR044844">
    <property type="entry name" value="Trans_IPPS_euk-type"/>
</dbReference>
<dbReference type="CDD" id="cd00683">
    <property type="entry name" value="Trans_IPPS_HH"/>
    <property type="match status" value="1"/>
</dbReference>
<dbReference type="NCBIfam" id="TIGR01559">
    <property type="entry name" value="squal_synth"/>
    <property type="match status" value="1"/>
</dbReference>
<dbReference type="EMBL" id="JAFCIX010000102">
    <property type="protein sequence ID" value="KAH6598491.1"/>
    <property type="molecule type" value="Genomic_DNA"/>
</dbReference>
<dbReference type="PANTHER" id="PTHR11626">
    <property type="entry name" value="FARNESYL-DIPHOSPHATE FARNESYLTRANSFERASE"/>
    <property type="match status" value="1"/>
</dbReference>